<protein>
    <submittedName>
        <fullName evidence="1">Uncharacterized protein</fullName>
    </submittedName>
</protein>
<sequence length="368" mass="41969">MSPLDSELNSASNKLSSIDRNSFSENPYGLQSWQISTLGVQKLLYDYENLRVRFDIRGWRSNQSETYMIKYKPEGAESNSPASQGYALFNFNPDYSELTKNDCLYRTDPMSDVGPFPWNWFHDTQLIVDQQDHTKIQPWFPLPSNLINKGKQWIPEIQLNATRYDSPEICDLQRSGLGKVPCLSYFETEDRPVKTIRARAAQGSFDSDEYITTVYLSFVHGIPSQAEYLFDLPKQWPSYCGNANTGFNVEPQHGYVVTPDGQDHFTLKLQTPLVRSLGDQVKVEFKVQPNWYYNGTQCAKFNPIIFNQENWDKPLQVDMSFIDYGCCTYAITANGSGYEWSYTTQTFVVYACDGQAGYGCTGKQPCGA</sequence>
<organism evidence="1 2">
    <name type="scientific">Adineta ricciae</name>
    <name type="common">Rotifer</name>
    <dbReference type="NCBI Taxonomy" id="249248"/>
    <lineage>
        <taxon>Eukaryota</taxon>
        <taxon>Metazoa</taxon>
        <taxon>Spiralia</taxon>
        <taxon>Gnathifera</taxon>
        <taxon>Rotifera</taxon>
        <taxon>Eurotatoria</taxon>
        <taxon>Bdelloidea</taxon>
        <taxon>Adinetida</taxon>
        <taxon>Adinetidae</taxon>
        <taxon>Adineta</taxon>
    </lineage>
</organism>
<evidence type="ECO:0000313" key="2">
    <source>
        <dbReference type="Proteomes" id="UP000663828"/>
    </source>
</evidence>
<dbReference type="AlphaFoldDB" id="A0A816GN59"/>
<comment type="caution">
    <text evidence="1">The sequence shown here is derived from an EMBL/GenBank/DDBJ whole genome shotgun (WGS) entry which is preliminary data.</text>
</comment>
<accession>A0A816GN59</accession>
<dbReference type="EMBL" id="CAJNOR010014222">
    <property type="protein sequence ID" value="CAF1677284.1"/>
    <property type="molecule type" value="Genomic_DNA"/>
</dbReference>
<dbReference type="Proteomes" id="UP000663828">
    <property type="component" value="Unassembled WGS sequence"/>
</dbReference>
<proteinExistence type="predicted"/>
<gene>
    <name evidence="1" type="ORF">XAT740_LOCUS59848</name>
</gene>
<reference evidence="1" key="1">
    <citation type="submission" date="2021-02" db="EMBL/GenBank/DDBJ databases">
        <authorList>
            <person name="Nowell W R."/>
        </authorList>
    </citation>
    <scope>NUCLEOTIDE SEQUENCE</scope>
</reference>
<evidence type="ECO:0000313" key="1">
    <source>
        <dbReference type="EMBL" id="CAF1677284.1"/>
    </source>
</evidence>
<keyword evidence="2" id="KW-1185">Reference proteome</keyword>
<name>A0A816GN59_ADIRI</name>